<evidence type="ECO:0000313" key="4">
    <source>
        <dbReference type="Proteomes" id="UP000053477"/>
    </source>
</evidence>
<dbReference type="STRING" id="27342.A0A0H2RQG0"/>
<dbReference type="Gene3D" id="1.10.510.10">
    <property type="entry name" value="Transferase(Phosphotransferase) domain 1"/>
    <property type="match status" value="1"/>
</dbReference>
<dbReference type="Proteomes" id="UP000053477">
    <property type="component" value="Unassembled WGS sequence"/>
</dbReference>
<dbReference type="GO" id="GO:0005524">
    <property type="term" value="F:ATP binding"/>
    <property type="evidence" value="ECO:0007669"/>
    <property type="project" value="InterPro"/>
</dbReference>
<proteinExistence type="predicted"/>
<feature type="region of interest" description="Disordered" evidence="1">
    <location>
        <begin position="1"/>
        <end position="39"/>
    </location>
</feature>
<dbReference type="InterPro" id="IPR000719">
    <property type="entry name" value="Prot_kinase_dom"/>
</dbReference>
<dbReference type="EMBL" id="KQ085953">
    <property type="protein sequence ID" value="KLO13857.1"/>
    <property type="molecule type" value="Genomic_DNA"/>
</dbReference>
<dbReference type="SMART" id="SM00220">
    <property type="entry name" value="S_TKc"/>
    <property type="match status" value="1"/>
</dbReference>
<feature type="compositionally biased region" description="Polar residues" evidence="1">
    <location>
        <begin position="25"/>
        <end position="37"/>
    </location>
</feature>
<sequence>MSVEGEDNEGVPSPATERQSDDIETVQTAPSIATGPNTYRDGNLGLVEMDWRDRFERLKAKGYLLRPRFRPGWQPSRVPDSLDRYLAEDFLAHRERHRCYVHEGQFFRGVKTDSFRRNFRGISNWHVLHHLNTPRDPRNHCVPILDSFEIDDDDSIYIVMPLLRDFDEPNFYSVREVIDFVHQTLEGTKFMHDHLVAHRDLSTYNIMMDGTPLYPNGFHPSHQNRTVSGTALQKGRTRLHSAPVFYYLIDFGLSTKYDGDGPHEAIGIDGQDRDAPELERLATGPYDPFLLDIFTLGNVYKKSLLDNYINLDFLRPLVERMTQRTPKDRPTISEAIAMFEPIYAARKRPSFRRRLHPPEEGPLQRNVLDIFASLQDTKYMTSYIFTYWYRALTFRRPWKT</sequence>
<dbReference type="AlphaFoldDB" id="A0A0H2RQG0"/>
<dbReference type="PROSITE" id="PS50011">
    <property type="entry name" value="PROTEIN_KINASE_DOM"/>
    <property type="match status" value="1"/>
</dbReference>
<dbReference type="PANTHER" id="PTHR24347">
    <property type="entry name" value="SERINE/THREONINE-PROTEIN KINASE"/>
    <property type="match status" value="1"/>
</dbReference>
<dbReference type="GO" id="GO:0004672">
    <property type="term" value="F:protein kinase activity"/>
    <property type="evidence" value="ECO:0007669"/>
    <property type="project" value="InterPro"/>
</dbReference>
<organism evidence="3 4">
    <name type="scientific">Schizopora paradoxa</name>
    <dbReference type="NCBI Taxonomy" id="27342"/>
    <lineage>
        <taxon>Eukaryota</taxon>
        <taxon>Fungi</taxon>
        <taxon>Dikarya</taxon>
        <taxon>Basidiomycota</taxon>
        <taxon>Agaricomycotina</taxon>
        <taxon>Agaricomycetes</taxon>
        <taxon>Hymenochaetales</taxon>
        <taxon>Schizoporaceae</taxon>
        <taxon>Schizopora</taxon>
    </lineage>
</organism>
<accession>A0A0H2RQG0</accession>
<evidence type="ECO:0000256" key="1">
    <source>
        <dbReference type="SAM" id="MobiDB-lite"/>
    </source>
</evidence>
<keyword evidence="4" id="KW-1185">Reference proteome</keyword>
<evidence type="ECO:0000313" key="3">
    <source>
        <dbReference type="EMBL" id="KLO13857.1"/>
    </source>
</evidence>
<name>A0A0H2RQG0_9AGAM</name>
<dbReference type="OrthoDB" id="5987198at2759"/>
<evidence type="ECO:0000259" key="2">
    <source>
        <dbReference type="PROSITE" id="PS50011"/>
    </source>
</evidence>
<protein>
    <recommendedName>
        <fullName evidence="2">Protein kinase domain-containing protein</fullName>
    </recommendedName>
</protein>
<dbReference type="InParanoid" id="A0A0H2RQG0"/>
<dbReference type="SUPFAM" id="SSF56112">
    <property type="entry name" value="Protein kinase-like (PK-like)"/>
    <property type="match status" value="1"/>
</dbReference>
<gene>
    <name evidence="3" type="ORF">SCHPADRAFT_940067</name>
</gene>
<reference evidence="3 4" key="1">
    <citation type="submission" date="2015-04" db="EMBL/GenBank/DDBJ databases">
        <title>Complete genome sequence of Schizopora paradoxa KUC8140, a cosmopolitan wood degrader in East Asia.</title>
        <authorList>
            <consortium name="DOE Joint Genome Institute"/>
            <person name="Min B."/>
            <person name="Park H."/>
            <person name="Jang Y."/>
            <person name="Kim J.-J."/>
            <person name="Kim K.H."/>
            <person name="Pangilinan J."/>
            <person name="Lipzen A."/>
            <person name="Riley R."/>
            <person name="Grigoriev I.V."/>
            <person name="Spatafora J.W."/>
            <person name="Choi I.-G."/>
        </authorList>
    </citation>
    <scope>NUCLEOTIDE SEQUENCE [LARGE SCALE GENOMIC DNA]</scope>
    <source>
        <strain evidence="3 4">KUC8140</strain>
    </source>
</reference>
<feature type="domain" description="Protein kinase" evidence="2">
    <location>
        <begin position="33"/>
        <end position="400"/>
    </location>
</feature>
<dbReference type="InterPro" id="IPR011009">
    <property type="entry name" value="Kinase-like_dom_sf"/>
</dbReference>